<evidence type="ECO:0000259" key="8">
    <source>
        <dbReference type="PROSITE" id="PS51212"/>
    </source>
</evidence>
<dbReference type="PANTHER" id="PTHR24269:SF16">
    <property type="entry name" value="PROTEIN SLG1"/>
    <property type="match status" value="1"/>
</dbReference>
<name>A0AAD7ETZ3_9AGAR</name>
<feature type="domain" description="WSC" evidence="8">
    <location>
        <begin position="48"/>
        <end position="141"/>
    </location>
</feature>
<dbReference type="Pfam" id="PF01822">
    <property type="entry name" value="WSC"/>
    <property type="match status" value="2"/>
</dbReference>
<dbReference type="InterPro" id="IPR051836">
    <property type="entry name" value="Kremen_rcpt"/>
</dbReference>
<feature type="chain" id="PRO_5042232782" evidence="7">
    <location>
        <begin position="20"/>
        <end position="428"/>
    </location>
</feature>
<reference evidence="9" key="1">
    <citation type="submission" date="2023-03" db="EMBL/GenBank/DDBJ databases">
        <title>Massive genome expansion in bonnet fungi (Mycena s.s.) driven by repeated elements and novel gene families across ecological guilds.</title>
        <authorList>
            <consortium name="Lawrence Berkeley National Laboratory"/>
            <person name="Harder C.B."/>
            <person name="Miyauchi S."/>
            <person name="Viragh M."/>
            <person name="Kuo A."/>
            <person name="Thoen E."/>
            <person name="Andreopoulos B."/>
            <person name="Lu D."/>
            <person name="Skrede I."/>
            <person name="Drula E."/>
            <person name="Henrissat B."/>
            <person name="Morin E."/>
            <person name="Kohler A."/>
            <person name="Barry K."/>
            <person name="LaButti K."/>
            <person name="Morin E."/>
            <person name="Salamov A."/>
            <person name="Lipzen A."/>
            <person name="Mereny Z."/>
            <person name="Hegedus B."/>
            <person name="Baldrian P."/>
            <person name="Stursova M."/>
            <person name="Weitz H."/>
            <person name="Taylor A."/>
            <person name="Grigoriev I.V."/>
            <person name="Nagy L.G."/>
            <person name="Martin F."/>
            <person name="Kauserud H."/>
        </authorList>
    </citation>
    <scope>NUCLEOTIDE SEQUENCE</scope>
    <source>
        <strain evidence="9">CBHHK002</strain>
    </source>
</reference>
<keyword evidence="5" id="KW-0472">Membrane</keyword>
<keyword evidence="3 7" id="KW-0732">Signal</keyword>
<dbReference type="Proteomes" id="UP001218218">
    <property type="component" value="Unassembled WGS sequence"/>
</dbReference>
<keyword evidence="4" id="KW-1133">Transmembrane helix</keyword>
<keyword evidence="2" id="KW-0812">Transmembrane</keyword>
<sequence>MAVLSFSTLLFALIPLTVGTHTHLTSVVSRRRNEILPRQSNPTSLPGNWSLAGCFTDVSTARTLAATASASDNMTVETCISFCDAGGFIFAGVEFGKECYCDSTIQIPGARASQSDCSQPCAGNPSELCGASGRLTVFASGAPSPKLLPAPTTGWTYQGCLTDNTANRTLPVPINVPVGVTAETCTAACQSAAGYTHAGLENGHECWCGNVTNTIAQHVGDDDCRAVCSADHREYCGNANRLALYSFTPDGAPPPPPQTCAGDISNFTMLAVFNNPPLGSPTQVKIRAVLVELVPNTFWTILSACATCCSDWPSFSLQNSVFLPRSASNPVQSMTSIGPADGESPAFVASSPPFPGAQSYCAAEVTSAAANTADLLLSFGGKTDSWSLCTNTTANANGRVDLVFSPVTNHAHYAFSSCNAVTVKLIEG</sequence>
<keyword evidence="6" id="KW-0325">Glycoprotein</keyword>
<evidence type="ECO:0000313" key="10">
    <source>
        <dbReference type="Proteomes" id="UP001218218"/>
    </source>
</evidence>
<organism evidence="9 10">
    <name type="scientific">Mycena albidolilacea</name>
    <dbReference type="NCBI Taxonomy" id="1033008"/>
    <lineage>
        <taxon>Eukaryota</taxon>
        <taxon>Fungi</taxon>
        <taxon>Dikarya</taxon>
        <taxon>Basidiomycota</taxon>
        <taxon>Agaricomycotina</taxon>
        <taxon>Agaricomycetes</taxon>
        <taxon>Agaricomycetidae</taxon>
        <taxon>Agaricales</taxon>
        <taxon>Marasmiineae</taxon>
        <taxon>Mycenaceae</taxon>
        <taxon>Mycena</taxon>
    </lineage>
</organism>
<accession>A0AAD7ETZ3</accession>
<dbReference type="EMBL" id="JARIHO010000016">
    <property type="protein sequence ID" value="KAJ7348821.1"/>
    <property type="molecule type" value="Genomic_DNA"/>
</dbReference>
<evidence type="ECO:0000256" key="3">
    <source>
        <dbReference type="ARBA" id="ARBA00022729"/>
    </source>
</evidence>
<evidence type="ECO:0000256" key="1">
    <source>
        <dbReference type="ARBA" id="ARBA00004167"/>
    </source>
</evidence>
<dbReference type="PROSITE" id="PS51212">
    <property type="entry name" value="WSC"/>
    <property type="match status" value="2"/>
</dbReference>
<protein>
    <submittedName>
        <fullName evidence="9">WSC domain-containing protein</fullName>
    </submittedName>
</protein>
<evidence type="ECO:0000256" key="6">
    <source>
        <dbReference type="ARBA" id="ARBA00023180"/>
    </source>
</evidence>
<evidence type="ECO:0000256" key="7">
    <source>
        <dbReference type="SAM" id="SignalP"/>
    </source>
</evidence>
<gene>
    <name evidence="9" type="ORF">DFH08DRAFT_129983</name>
</gene>
<comment type="subcellular location">
    <subcellularLocation>
        <location evidence="1">Membrane</location>
        <topology evidence="1">Single-pass membrane protein</topology>
    </subcellularLocation>
</comment>
<dbReference type="SMART" id="SM00321">
    <property type="entry name" value="WSC"/>
    <property type="match status" value="2"/>
</dbReference>
<dbReference type="AlphaFoldDB" id="A0AAD7ETZ3"/>
<feature type="domain" description="WSC" evidence="8">
    <location>
        <begin position="154"/>
        <end position="248"/>
    </location>
</feature>
<dbReference type="GO" id="GO:0005886">
    <property type="term" value="C:plasma membrane"/>
    <property type="evidence" value="ECO:0007669"/>
    <property type="project" value="TreeGrafter"/>
</dbReference>
<evidence type="ECO:0000256" key="4">
    <source>
        <dbReference type="ARBA" id="ARBA00022989"/>
    </source>
</evidence>
<keyword evidence="10" id="KW-1185">Reference proteome</keyword>
<evidence type="ECO:0000313" key="9">
    <source>
        <dbReference type="EMBL" id="KAJ7348821.1"/>
    </source>
</evidence>
<comment type="caution">
    <text evidence="9">The sequence shown here is derived from an EMBL/GenBank/DDBJ whole genome shotgun (WGS) entry which is preliminary data.</text>
</comment>
<evidence type="ECO:0000256" key="2">
    <source>
        <dbReference type="ARBA" id="ARBA00022692"/>
    </source>
</evidence>
<evidence type="ECO:0000256" key="5">
    <source>
        <dbReference type="ARBA" id="ARBA00023136"/>
    </source>
</evidence>
<feature type="signal peptide" evidence="7">
    <location>
        <begin position="1"/>
        <end position="19"/>
    </location>
</feature>
<proteinExistence type="predicted"/>
<dbReference type="InterPro" id="IPR002889">
    <property type="entry name" value="WSC_carb-bd"/>
</dbReference>
<dbReference type="PANTHER" id="PTHR24269">
    <property type="entry name" value="KREMEN PROTEIN"/>
    <property type="match status" value="1"/>
</dbReference>